<comment type="caution">
    <text evidence="2">The sequence shown here is derived from an EMBL/GenBank/DDBJ whole genome shotgun (WGS) entry which is preliminary data.</text>
</comment>
<keyword evidence="1" id="KW-0472">Membrane</keyword>
<protein>
    <submittedName>
        <fullName evidence="2">Uncharacterized protein</fullName>
    </submittedName>
</protein>
<sequence length="52" mass="5407">MRFFYAPPYTIRSAGATGFQPPDRAGLGAAIVIMALAVLIPMVLICAAVLLG</sequence>
<keyword evidence="3" id="KW-1185">Reference proteome</keyword>
<dbReference type="EMBL" id="JBHSBA010000014">
    <property type="protein sequence ID" value="MFC4127370.1"/>
    <property type="molecule type" value="Genomic_DNA"/>
</dbReference>
<evidence type="ECO:0000256" key="1">
    <source>
        <dbReference type="SAM" id="Phobius"/>
    </source>
</evidence>
<dbReference type="RefSeq" id="WP_378552711.1">
    <property type="nucleotide sequence ID" value="NZ_JBHSBA010000014.1"/>
</dbReference>
<organism evidence="2 3">
    <name type="scientific">Nocardia rhizosphaerae</name>
    <dbReference type="NCBI Taxonomy" id="1691571"/>
    <lineage>
        <taxon>Bacteria</taxon>
        <taxon>Bacillati</taxon>
        <taxon>Actinomycetota</taxon>
        <taxon>Actinomycetes</taxon>
        <taxon>Mycobacteriales</taxon>
        <taxon>Nocardiaceae</taxon>
        <taxon>Nocardia</taxon>
    </lineage>
</organism>
<reference evidence="3" key="1">
    <citation type="journal article" date="2019" name="Int. J. Syst. Evol. Microbiol.">
        <title>The Global Catalogue of Microorganisms (GCM) 10K type strain sequencing project: providing services to taxonomists for standard genome sequencing and annotation.</title>
        <authorList>
            <consortium name="The Broad Institute Genomics Platform"/>
            <consortium name="The Broad Institute Genome Sequencing Center for Infectious Disease"/>
            <person name="Wu L."/>
            <person name="Ma J."/>
        </authorList>
    </citation>
    <scope>NUCLEOTIDE SEQUENCE [LARGE SCALE GENOMIC DNA]</scope>
    <source>
        <strain evidence="3">CGMCC 4.7204</strain>
    </source>
</reference>
<proteinExistence type="predicted"/>
<keyword evidence="1" id="KW-1133">Transmembrane helix</keyword>
<feature type="transmembrane region" description="Helical" evidence="1">
    <location>
        <begin position="27"/>
        <end position="51"/>
    </location>
</feature>
<name>A0ABV8LAV1_9NOCA</name>
<gene>
    <name evidence="2" type="ORF">ACFOW8_20790</name>
</gene>
<keyword evidence="1" id="KW-0812">Transmembrane</keyword>
<evidence type="ECO:0000313" key="2">
    <source>
        <dbReference type="EMBL" id="MFC4127370.1"/>
    </source>
</evidence>
<dbReference type="Proteomes" id="UP001595767">
    <property type="component" value="Unassembled WGS sequence"/>
</dbReference>
<accession>A0ABV8LAV1</accession>
<evidence type="ECO:0000313" key="3">
    <source>
        <dbReference type="Proteomes" id="UP001595767"/>
    </source>
</evidence>